<keyword evidence="2" id="KW-1003">Cell membrane</keyword>
<evidence type="ECO:0000256" key="5">
    <source>
        <dbReference type="ARBA" id="ARBA00023136"/>
    </source>
</evidence>
<evidence type="ECO:0000313" key="8">
    <source>
        <dbReference type="EMBL" id="PIQ72568.1"/>
    </source>
</evidence>
<dbReference type="InterPro" id="IPR050638">
    <property type="entry name" value="AA-Vitamin_Transporters"/>
</dbReference>
<dbReference type="AlphaFoldDB" id="A0A2H0KMU0"/>
<dbReference type="InterPro" id="IPR000620">
    <property type="entry name" value="EamA_dom"/>
</dbReference>
<feature type="transmembrane region" description="Helical" evidence="6">
    <location>
        <begin position="89"/>
        <end position="110"/>
    </location>
</feature>
<dbReference type="PANTHER" id="PTHR32322:SF18">
    <property type="entry name" value="S-ADENOSYLMETHIONINE_S-ADENOSYLHOMOCYSTEINE TRANSPORTER"/>
    <property type="match status" value="1"/>
</dbReference>
<dbReference type="EMBL" id="PCVL01000029">
    <property type="protein sequence ID" value="PIQ72568.1"/>
    <property type="molecule type" value="Genomic_DNA"/>
</dbReference>
<protein>
    <recommendedName>
        <fullName evidence="7">EamA domain-containing protein</fullName>
    </recommendedName>
</protein>
<organism evidence="8 9">
    <name type="scientific">Candidatus Roizmanbacteria bacterium CG11_big_fil_rev_8_21_14_0_20_35_14</name>
    <dbReference type="NCBI Taxonomy" id="1974855"/>
    <lineage>
        <taxon>Bacteria</taxon>
        <taxon>Candidatus Roizmaniibacteriota</taxon>
    </lineage>
</organism>
<keyword evidence="5 6" id="KW-0472">Membrane</keyword>
<evidence type="ECO:0000256" key="3">
    <source>
        <dbReference type="ARBA" id="ARBA00022692"/>
    </source>
</evidence>
<comment type="subcellular location">
    <subcellularLocation>
        <location evidence="1">Cell membrane</location>
        <topology evidence="1">Multi-pass membrane protein</topology>
    </subcellularLocation>
</comment>
<dbReference type="GO" id="GO:0005886">
    <property type="term" value="C:plasma membrane"/>
    <property type="evidence" value="ECO:0007669"/>
    <property type="project" value="UniProtKB-SubCell"/>
</dbReference>
<evidence type="ECO:0000259" key="7">
    <source>
        <dbReference type="Pfam" id="PF00892"/>
    </source>
</evidence>
<sequence>MNPVLALIITNIIWGAASPIFKFALQNIPPFTLAFIRFFFAGLIFLPLAIGKWQKLTPRQWLEVLLVGFFGITINISFFFLGLQKTESINVPVIASSGPVFIYFLSILFLKEKPKIKILLGMIIALFGVLTIILSPIFLDGKKFIIGAIEGNFFILLATLGTVFQTIIGHRILKKVNPFQVSTVTFLFGALTFIPFVPKEFLNWDISFLNINGLVGIIYGVFFSSTLAYFLFYYGISKIKAQEAGVFTYLDPIAAIFIAVPLLHEYPNLFYFLGALLIFGGIYLAEGRIHWHPFYKIKSQNSKIKVKLKV</sequence>
<dbReference type="Proteomes" id="UP000229570">
    <property type="component" value="Unassembled WGS sequence"/>
</dbReference>
<evidence type="ECO:0000256" key="2">
    <source>
        <dbReference type="ARBA" id="ARBA00022475"/>
    </source>
</evidence>
<evidence type="ECO:0000256" key="4">
    <source>
        <dbReference type="ARBA" id="ARBA00022989"/>
    </source>
</evidence>
<feature type="transmembrane region" description="Helical" evidence="6">
    <location>
        <begin position="31"/>
        <end position="50"/>
    </location>
</feature>
<feature type="transmembrane region" description="Helical" evidence="6">
    <location>
        <begin position="144"/>
        <end position="164"/>
    </location>
</feature>
<feature type="transmembrane region" description="Helical" evidence="6">
    <location>
        <begin position="269"/>
        <end position="286"/>
    </location>
</feature>
<feature type="transmembrane region" description="Helical" evidence="6">
    <location>
        <begin position="176"/>
        <end position="197"/>
    </location>
</feature>
<comment type="caution">
    <text evidence="8">The sequence shown here is derived from an EMBL/GenBank/DDBJ whole genome shotgun (WGS) entry which is preliminary data.</text>
</comment>
<feature type="domain" description="EamA" evidence="7">
    <location>
        <begin position="151"/>
        <end position="284"/>
    </location>
</feature>
<feature type="domain" description="EamA" evidence="7">
    <location>
        <begin position="4"/>
        <end position="133"/>
    </location>
</feature>
<feature type="transmembrane region" description="Helical" evidence="6">
    <location>
        <begin position="209"/>
        <end position="232"/>
    </location>
</feature>
<dbReference type="InterPro" id="IPR037185">
    <property type="entry name" value="EmrE-like"/>
</dbReference>
<dbReference type="Pfam" id="PF00892">
    <property type="entry name" value="EamA"/>
    <property type="match status" value="2"/>
</dbReference>
<accession>A0A2H0KMU0</accession>
<evidence type="ECO:0000256" key="1">
    <source>
        <dbReference type="ARBA" id="ARBA00004651"/>
    </source>
</evidence>
<evidence type="ECO:0000313" key="9">
    <source>
        <dbReference type="Proteomes" id="UP000229570"/>
    </source>
</evidence>
<keyword evidence="3 6" id="KW-0812">Transmembrane</keyword>
<gene>
    <name evidence="8" type="ORF">COV86_02360</name>
</gene>
<reference evidence="8 9" key="1">
    <citation type="submission" date="2017-09" db="EMBL/GenBank/DDBJ databases">
        <title>Depth-based differentiation of microbial function through sediment-hosted aquifers and enrichment of novel symbionts in the deep terrestrial subsurface.</title>
        <authorList>
            <person name="Probst A.J."/>
            <person name="Ladd B."/>
            <person name="Jarett J.K."/>
            <person name="Geller-Mcgrath D.E."/>
            <person name="Sieber C.M."/>
            <person name="Emerson J.B."/>
            <person name="Anantharaman K."/>
            <person name="Thomas B.C."/>
            <person name="Malmstrom R."/>
            <person name="Stieglmeier M."/>
            <person name="Klingl A."/>
            <person name="Woyke T."/>
            <person name="Ryan C.M."/>
            <person name="Banfield J.F."/>
        </authorList>
    </citation>
    <scope>NUCLEOTIDE SEQUENCE [LARGE SCALE GENOMIC DNA]</scope>
    <source>
        <strain evidence="8">CG11_big_fil_rev_8_21_14_0_20_35_14</strain>
    </source>
</reference>
<keyword evidence="4 6" id="KW-1133">Transmembrane helix</keyword>
<dbReference type="PANTHER" id="PTHR32322">
    <property type="entry name" value="INNER MEMBRANE TRANSPORTER"/>
    <property type="match status" value="1"/>
</dbReference>
<dbReference type="SUPFAM" id="SSF103481">
    <property type="entry name" value="Multidrug resistance efflux transporter EmrE"/>
    <property type="match status" value="2"/>
</dbReference>
<feature type="transmembrane region" description="Helical" evidence="6">
    <location>
        <begin position="62"/>
        <end position="83"/>
    </location>
</feature>
<feature type="transmembrane region" description="Helical" evidence="6">
    <location>
        <begin position="117"/>
        <end position="138"/>
    </location>
</feature>
<evidence type="ECO:0000256" key="6">
    <source>
        <dbReference type="SAM" id="Phobius"/>
    </source>
</evidence>
<name>A0A2H0KMU0_9BACT</name>
<feature type="transmembrane region" description="Helical" evidence="6">
    <location>
        <begin position="244"/>
        <end position="263"/>
    </location>
</feature>
<proteinExistence type="predicted"/>